<evidence type="ECO:0000313" key="6">
    <source>
        <dbReference type="EMBL" id="GIM76529.1"/>
    </source>
</evidence>
<dbReference type="Gene3D" id="3.90.79.10">
    <property type="entry name" value="Nucleoside Triphosphate Pyrophosphohydrolase"/>
    <property type="match status" value="1"/>
</dbReference>
<sequence length="164" mass="18208">MALSWDESYFGQLRALAGSGRTLISVGSRCVLRDDTGRVLLVRRSDNATWALPAGMMELGESLRDCAVREVREETGLEVRELTTFAIYTRSPDRGPDMYGHTYQHITMTARIDAYEGELLRATDETTDAGWFAPGALPEPLREGVRRTLTDLAAFETAGTFTLE</sequence>
<comment type="similarity">
    <text evidence="2 4">Belongs to the Nudix hydrolase family.</text>
</comment>
<dbReference type="InterPro" id="IPR015797">
    <property type="entry name" value="NUDIX_hydrolase-like_dom_sf"/>
</dbReference>
<dbReference type="InterPro" id="IPR000086">
    <property type="entry name" value="NUDIX_hydrolase_dom"/>
</dbReference>
<protein>
    <submittedName>
        <fullName evidence="6">NUDIX hydrolase</fullName>
    </submittedName>
</protein>
<evidence type="ECO:0000256" key="1">
    <source>
        <dbReference type="ARBA" id="ARBA00001946"/>
    </source>
</evidence>
<organism evidence="6 7">
    <name type="scientific">Actinoplanes auranticolor</name>
    <dbReference type="NCBI Taxonomy" id="47988"/>
    <lineage>
        <taxon>Bacteria</taxon>
        <taxon>Bacillati</taxon>
        <taxon>Actinomycetota</taxon>
        <taxon>Actinomycetes</taxon>
        <taxon>Micromonosporales</taxon>
        <taxon>Micromonosporaceae</taxon>
        <taxon>Actinoplanes</taxon>
    </lineage>
</organism>
<comment type="caution">
    <text evidence="6">The sequence shown here is derived from an EMBL/GenBank/DDBJ whole genome shotgun (WGS) entry which is preliminary data.</text>
</comment>
<evidence type="ECO:0000256" key="4">
    <source>
        <dbReference type="RuleBase" id="RU003476"/>
    </source>
</evidence>
<dbReference type="PANTHER" id="PTHR43046:SF14">
    <property type="entry name" value="MUTT_NUDIX FAMILY PROTEIN"/>
    <property type="match status" value="1"/>
</dbReference>
<evidence type="ECO:0000256" key="2">
    <source>
        <dbReference type="ARBA" id="ARBA00005582"/>
    </source>
</evidence>
<proteinExistence type="inferred from homology"/>
<feature type="domain" description="Nudix hydrolase" evidence="5">
    <location>
        <begin position="22"/>
        <end position="154"/>
    </location>
</feature>
<evidence type="ECO:0000313" key="7">
    <source>
        <dbReference type="Proteomes" id="UP000681340"/>
    </source>
</evidence>
<dbReference type="PANTHER" id="PTHR43046">
    <property type="entry name" value="GDP-MANNOSE MANNOSYL HYDROLASE"/>
    <property type="match status" value="1"/>
</dbReference>
<dbReference type="SUPFAM" id="SSF55811">
    <property type="entry name" value="Nudix"/>
    <property type="match status" value="1"/>
</dbReference>
<keyword evidence="7" id="KW-1185">Reference proteome</keyword>
<comment type="cofactor">
    <cofactor evidence="1">
        <name>Mg(2+)</name>
        <dbReference type="ChEBI" id="CHEBI:18420"/>
    </cofactor>
</comment>
<name>A0A919SRE0_9ACTN</name>
<evidence type="ECO:0000256" key="3">
    <source>
        <dbReference type="ARBA" id="ARBA00022801"/>
    </source>
</evidence>
<dbReference type="InterPro" id="IPR020084">
    <property type="entry name" value="NUDIX_hydrolase_CS"/>
</dbReference>
<evidence type="ECO:0000259" key="5">
    <source>
        <dbReference type="PROSITE" id="PS51462"/>
    </source>
</evidence>
<dbReference type="PROSITE" id="PS00893">
    <property type="entry name" value="NUDIX_BOX"/>
    <property type="match status" value="1"/>
</dbReference>
<dbReference type="Pfam" id="PF00293">
    <property type="entry name" value="NUDIX"/>
    <property type="match status" value="1"/>
</dbReference>
<dbReference type="InterPro" id="IPR020476">
    <property type="entry name" value="Nudix_hydrolase"/>
</dbReference>
<dbReference type="AlphaFoldDB" id="A0A919SRE0"/>
<dbReference type="PRINTS" id="PR00502">
    <property type="entry name" value="NUDIXFAMILY"/>
</dbReference>
<dbReference type="GO" id="GO:0016787">
    <property type="term" value="F:hydrolase activity"/>
    <property type="evidence" value="ECO:0007669"/>
    <property type="project" value="UniProtKB-KW"/>
</dbReference>
<dbReference type="PROSITE" id="PS51462">
    <property type="entry name" value="NUDIX"/>
    <property type="match status" value="1"/>
</dbReference>
<accession>A0A919SRE0</accession>
<keyword evidence="3 4" id="KW-0378">Hydrolase</keyword>
<dbReference type="RefSeq" id="WP_212992987.1">
    <property type="nucleotide sequence ID" value="NZ_BAABEA010000034.1"/>
</dbReference>
<dbReference type="Proteomes" id="UP000681340">
    <property type="component" value="Unassembled WGS sequence"/>
</dbReference>
<gene>
    <name evidence="6" type="ORF">Aau02nite_71260</name>
</gene>
<dbReference type="EMBL" id="BOQL01000063">
    <property type="protein sequence ID" value="GIM76529.1"/>
    <property type="molecule type" value="Genomic_DNA"/>
</dbReference>
<reference evidence="6" key="1">
    <citation type="submission" date="2021-03" db="EMBL/GenBank/DDBJ databases">
        <title>Whole genome shotgun sequence of Actinoplanes auranticolor NBRC 12245.</title>
        <authorList>
            <person name="Komaki H."/>
            <person name="Tamura T."/>
        </authorList>
    </citation>
    <scope>NUCLEOTIDE SEQUENCE</scope>
    <source>
        <strain evidence="6">NBRC 12245</strain>
    </source>
</reference>